<dbReference type="InterPro" id="IPR011990">
    <property type="entry name" value="TPR-like_helical_dom_sf"/>
</dbReference>
<dbReference type="InterPro" id="IPR003594">
    <property type="entry name" value="HATPase_dom"/>
</dbReference>
<dbReference type="SUPFAM" id="SSF55874">
    <property type="entry name" value="ATPase domain of HSP90 chaperone/DNA topoisomerase II/histidine kinase"/>
    <property type="match status" value="1"/>
</dbReference>
<dbReference type="SMART" id="SM00028">
    <property type="entry name" value="TPR"/>
    <property type="match status" value="5"/>
</dbReference>
<dbReference type="InterPro" id="IPR004358">
    <property type="entry name" value="Sig_transdc_His_kin-like_C"/>
</dbReference>
<dbReference type="Gene3D" id="1.25.40.10">
    <property type="entry name" value="Tetratricopeptide repeat domain"/>
    <property type="match status" value="2"/>
</dbReference>
<proteinExistence type="predicted"/>
<organism evidence="4 5">
    <name type="scientific">Pelomonas aquatica</name>
    <dbReference type="NCBI Taxonomy" id="431058"/>
    <lineage>
        <taxon>Bacteria</taxon>
        <taxon>Pseudomonadati</taxon>
        <taxon>Pseudomonadota</taxon>
        <taxon>Betaproteobacteria</taxon>
        <taxon>Burkholderiales</taxon>
        <taxon>Sphaerotilaceae</taxon>
        <taxon>Roseateles</taxon>
    </lineage>
</organism>
<evidence type="ECO:0000256" key="1">
    <source>
        <dbReference type="ARBA" id="ARBA00000085"/>
    </source>
</evidence>
<dbReference type="SUPFAM" id="SSF47384">
    <property type="entry name" value="Homodimeric domain of signal transducing histidine kinase"/>
    <property type="match status" value="1"/>
</dbReference>
<evidence type="ECO:0000313" key="5">
    <source>
        <dbReference type="Proteomes" id="UP001152766"/>
    </source>
</evidence>
<dbReference type="Gene3D" id="1.10.287.130">
    <property type="match status" value="1"/>
</dbReference>
<keyword evidence="4" id="KW-0418">Kinase</keyword>
<dbReference type="InterPro" id="IPR036890">
    <property type="entry name" value="HATPase_C_sf"/>
</dbReference>
<dbReference type="Pfam" id="PF13492">
    <property type="entry name" value="GAF_3"/>
    <property type="match status" value="1"/>
</dbReference>
<comment type="caution">
    <text evidence="4">The sequence shown here is derived from an EMBL/GenBank/DDBJ whole genome shotgun (WGS) entry which is preliminary data.</text>
</comment>
<feature type="domain" description="Histidine kinase" evidence="3">
    <location>
        <begin position="655"/>
        <end position="888"/>
    </location>
</feature>
<dbReference type="AlphaFoldDB" id="A0A9X4LFW4"/>
<evidence type="ECO:0000259" key="3">
    <source>
        <dbReference type="PROSITE" id="PS50109"/>
    </source>
</evidence>
<dbReference type="GO" id="GO:0000155">
    <property type="term" value="F:phosphorelay sensor kinase activity"/>
    <property type="evidence" value="ECO:0007669"/>
    <property type="project" value="InterPro"/>
</dbReference>
<reference evidence="4" key="1">
    <citation type="submission" date="2019-02" db="EMBL/GenBank/DDBJ databases">
        <title>Draft genome of the type strain Pelomonas aquatica CCUG 52575T.</title>
        <authorList>
            <person name="Gomila M."/>
            <person name="Lalucat J."/>
        </authorList>
    </citation>
    <scope>NUCLEOTIDE SEQUENCE</scope>
    <source>
        <strain evidence="4">CCUG 52575</strain>
    </source>
</reference>
<dbReference type="PRINTS" id="PR00344">
    <property type="entry name" value="BCTRLSENSOR"/>
</dbReference>
<evidence type="ECO:0000313" key="4">
    <source>
        <dbReference type="EMBL" id="MDG0862236.1"/>
    </source>
</evidence>
<dbReference type="Gene3D" id="3.30.450.40">
    <property type="match status" value="1"/>
</dbReference>
<dbReference type="Pfam" id="PF02518">
    <property type="entry name" value="HATPase_c"/>
    <property type="match status" value="1"/>
</dbReference>
<keyword evidence="5" id="KW-1185">Reference proteome</keyword>
<dbReference type="Gene3D" id="3.30.565.10">
    <property type="entry name" value="Histidine kinase-like ATPase, C-terminal domain"/>
    <property type="match status" value="1"/>
</dbReference>
<dbReference type="InterPro" id="IPR036097">
    <property type="entry name" value="HisK_dim/P_sf"/>
</dbReference>
<dbReference type="SUPFAM" id="SSF55781">
    <property type="entry name" value="GAF domain-like"/>
    <property type="match status" value="1"/>
</dbReference>
<dbReference type="EC" id="2.7.13.3" evidence="2"/>
<dbReference type="RefSeq" id="WP_268151591.1">
    <property type="nucleotide sequence ID" value="NZ_JAPPUW010000012.1"/>
</dbReference>
<sequence>MPLPALPLFVTDAELALLETQARGGGGDAALALAWALRQRDGARARELLPRATEGPRRWLVEAECQALDGQLDAAEALRRQALAAFADAADAVGQADAQWLGYQLALDRGDQAALQAATHAAIALAAQSGDAGRLLFMQASTARAELLRDRSAAKAHWAGRLPAHSADPVCEVALRDFRGCLEAMGSNFPQAIADFTAAFELALQTGQRRRAIVLATNLGFAFTRAHDFESAIDWQRRALALARAAGWPRLYGLCLAQTGEALRRLGELDEARELLTECLQTHAGEPGARVVALARKYLAHLEMDVGDAAAGLAAFEGLARHPAVQASVDLQIDADQGLARALLGLQRLDEAEAAACRALDAARRQQERGQSLEVLGLLAEIRLARGDAGQALQLYEQALAEAEALPGYRPPPALLDGAARAHAMLGHYQPAFDMARRAIALRESSQSEQARRRSRAIHLQHQVDRARTESEHLRRLAAAEAARSAALEDAHAVLQQLSAMGQELTAELDAERVLGLLRERVGAMVEVAEFGVFLLDEGQQMRPAPAAGTLLLPSDAPDPELARCARERRELLLRDGTDLLLMPLAVGSQLVGVLRLRSRAAGAYGERELLILRNLAAYAAIALENARAYQRVAVLQRQVIAQERLAALGAMVAGVAHELNTPIGNSLLAATTLLAANRELESRLDGGPPLRRSELMQQTRVTLDGLALIERSMQTAASLVGNFKQMAQRRASHERLQFELATWCRLHLRPLVQRAEQAGHALDIDIPPDLLIDSYADQLGQALDILVNNALLHGMLPGRPGRISVSALSLPGDLIRLQVADDGRGMTADVLRRVFEPFFSTRFGQGGNGLGLAICHSLVEQVLGGHILAHSIAGQGSRFVLDLPRVAP</sequence>
<gene>
    <name evidence="4" type="ORF">EXJ73_07085</name>
</gene>
<comment type="catalytic activity">
    <reaction evidence="1">
        <text>ATP + protein L-histidine = ADP + protein N-phospho-L-histidine.</text>
        <dbReference type="EC" id="2.7.13.3"/>
    </reaction>
</comment>
<name>A0A9X4LFW4_9BURK</name>
<keyword evidence="4" id="KW-0808">Transferase</keyword>
<dbReference type="InterPro" id="IPR003018">
    <property type="entry name" value="GAF"/>
</dbReference>
<dbReference type="InterPro" id="IPR005467">
    <property type="entry name" value="His_kinase_dom"/>
</dbReference>
<dbReference type="SMART" id="SM00065">
    <property type="entry name" value="GAF"/>
    <property type="match status" value="1"/>
</dbReference>
<accession>A0A9X4LFW4</accession>
<dbReference type="PROSITE" id="PS50109">
    <property type="entry name" value="HIS_KIN"/>
    <property type="match status" value="1"/>
</dbReference>
<dbReference type="Pfam" id="PF13424">
    <property type="entry name" value="TPR_12"/>
    <property type="match status" value="1"/>
</dbReference>
<dbReference type="PANTHER" id="PTHR43065">
    <property type="entry name" value="SENSOR HISTIDINE KINASE"/>
    <property type="match status" value="1"/>
</dbReference>
<dbReference type="SUPFAM" id="SSF48452">
    <property type="entry name" value="TPR-like"/>
    <property type="match status" value="2"/>
</dbReference>
<dbReference type="SMART" id="SM00387">
    <property type="entry name" value="HATPase_c"/>
    <property type="match status" value="1"/>
</dbReference>
<dbReference type="Proteomes" id="UP001152766">
    <property type="component" value="Unassembled WGS sequence"/>
</dbReference>
<dbReference type="InterPro" id="IPR029016">
    <property type="entry name" value="GAF-like_dom_sf"/>
</dbReference>
<dbReference type="PANTHER" id="PTHR43065:SF42">
    <property type="entry name" value="TWO-COMPONENT SENSOR PPRA"/>
    <property type="match status" value="1"/>
</dbReference>
<dbReference type="InterPro" id="IPR019734">
    <property type="entry name" value="TPR_rpt"/>
</dbReference>
<evidence type="ECO:0000256" key="2">
    <source>
        <dbReference type="ARBA" id="ARBA00012438"/>
    </source>
</evidence>
<protein>
    <recommendedName>
        <fullName evidence="2">histidine kinase</fullName>
        <ecNumber evidence="2">2.7.13.3</ecNumber>
    </recommendedName>
</protein>
<dbReference type="EMBL" id="SGUG01000008">
    <property type="protein sequence ID" value="MDG0862236.1"/>
    <property type="molecule type" value="Genomic_DNA"/>
</dbReference>